<proteinExistence type="predicted"/>
<sequence>MVTCKKEEVAADQWLEITNENVEWDILPLRLAGLHVLDSVRQDAAQSSLIKQIVLIATLAVVLSNFALGEICLSSICLRGQPQEVTTVHLPSNSLQFVGRTSPLASGRYRSMKGRKLFSSDDAQAFLQKV</sequence>
<dbReference type="AlphaFoldDB" id="A0A183ISY9"/>
<protein>
    <submittedName>
        <fullName evidence="1 3">Uncharacterized protein</fullName>
    </submittedName>
</protein>
<evidence type="ECO:0000313" key="1">
    <source>
        <dbReference type="EMBL" id="VDP10701.1"/>
    </source>
</evidence>
<evidence type="ECO:0000313" key="3">
    <source>
        <dbReference type="WBParaSite" id="SBAD_0000699901-mRNA-1"/>
    </source>
</evidence>
<dbReference type="Proteomes" id="UP000270296">
    <property type="component" value="Unassembled WGS sequence"/>
</dbReference>
<organism evidence="3">
    <name type="scientific">Soboliphyme baturini</name>
    <dbReference type="NCBI Taxonomy" id="241478"/>
    <lineage>
        <taxon>Eukaryota</taxon>
        <taxon>Metazoa</taxon>
        <taxon>Ecdysozoa</taxon>
        <taxon>Nematoda</taxon>
        <taxon>Enoplea</taxon>
        <taxon>Dorylaimia</taxon>
        <taxon>Dioctophymatida</taxon>
        <taxon>Dioctophymatoidea</taxon>
        <taxon>Soboliphymatidae</taxon>
        <taxon>Soboliphyme</taxon>
    </lineage>
</organism>
<evidence type="ECO:0000313" key="2">
    <source>
        <dbReference type="Proteomes" id="UP000270296"/>
    </source>
</evidence>
<reference evidence="3" key="1">
    <citation type="submission" date="2016-06" db="UniProtKB">
        <authorList>
            <consortium name="WormBaseParasite"/>
        </authorList>
    </citation>
    <scope>IDENTIFICATION</scope>
</reference>
<dbReference type="WBParaSite" id="SBAD_0000699901-mRNA-1">
    <property type="protein sequence ID" value="SBAD_0000699901-mRNA-1"/>
    <property type="gene ID" value="SBAD_0000699901"/>
</dbReference>
<keyword evidence="2" id="KW-1185">Reference proteome</keyword>
<accession>A0A183ISY9</accession>
<name>A0A183ISY9_9BILA</name>
<gene>
    <name evidence="1" type="ORF">SBAD_LOCUS6736</name>
</gene>
<dbReference type="EMBL" id="UZAM01010004">
    <property type="protein sequence ID" value="VDP10701.1"/>
    <property type="molecule type" value="Genomic_DNA"/>
</dbReference>
<reference evidence="1 2" key="2">
    <citation type="submission" date="2018-11" db="EMBL/GenBank/DDBJ databases">
        <authorList>
            <consortium name="Pathogen Informatics"/>
        </authorList>
    </citation>
    <scope>NUCLEOTIDE SEQUENCE [LARGE SCALE GENOMIC DNA]</scope>
</reference>